<dbReference type="InterPro" id="IPR039554">
    <property type="entry name" value="HigA2-like_HTH"/>
</dbReference>
<dbReference type="Proteomes" id="UP000183982">
    <property type="component" value="Unassembled WGS sequence"/>
</dbReference>
<keyword evidence="3" id="KW-1185">Reference proteome</keyword>
<gene>
    <name evidence="2" type="ORF">SAMN05444000_1441</name>
</gene>
<dbReference type="EMBL" id="FQZQ01000044">
    <property type="protein sequence ID" value="SHK59471.1"/>
    <property type="molecule type" value="Genomic_DNA"/>
</dbReference>
<proteinExistence type="predicted"/>
<dbReference type="InterPro" id="IPR010982">
    <property type="entry name" value="Lambda_DNA-bd_dom_sf"/>
</dbReference>
<evidence type="ECO:0000313" key="2">
    <source>
        <dbReference type="EMBL" id="SHK59471.1"/>
    </source>
</evidence>
<reference evidence="3" key="1">
    <citation type="submission" date="2016-11" db="EMBL/GenBank/DDBJ databases">
        <authorList>
            <person name="Varghese N."/>
            <person name="Submissions S."/>
        </authorList>
    </citation>
    <scope>NUCLEOTIDE SEQUENCE [LARGE SCALE GENOMIC DNA]</scope>
    <source>
        <strain evidence="3">DSM 100564</strain>
    </source>
</reference>
<dbReference type="GO" id="GO:0003677">
    <property type="term" value="F:DNA binding"/>
    <property type="evidence" value="ECO:0007669"/>
    <property type="project" value="UniProtKB-KW"/>
</dbReference>
<name>A0A1M6TR71_9RHOB</name>
<organism evidence="2 3">
    <name type="scientific">Shimia gijangensis</name>
    <dbReference type="NCBI Taxonomy" id="1470563"/>
    <lineage>
        <taxon>Bacteria</taxon>
        <taxon>Pseudomonadati</taxon>
        <taxon>Pseudomonadota</taxon>
        <taxon>Alphaproteobacteria</taxon>
        <taxon>Rhodobacterales</taxon>
        <taxon>Roseobacteraceae</taxon>
    </lineage>
</organism>
<accession>A0A1M6TR71</accession>
<protein>
    <submittedName>
        <fullName evidence="2">Predicted DNA-binding protein, contains XRE-type HTH domain</fullName>
    </submittedName>
</protein>
<evidence type="ECO:0000259" key="1">
    <source>
        <dbReference type="Pfam" id="PF13744"/>
    </source>
</evidence>
<dbReference type="SUPFAM" id="SSF47413">
    <property type="entry name" value="lambda repressor-like DNA-binding domains"/>
    <property type="match status" value="1"/>
</dbReference>
<evidence type="ECO:0000313" key="3">
    <source>
        <dbReference type="Proteomes" id="UP000183982"/>
    </source>
</evidence>
<feature type="domain" description="HigA2-like helix-turn-helix" evidence="1">
    <location>
        <begin position="1"/>
        <end position="65"/>
    </location>
</feature>
<keyword evidence="2" id="KW-0238">DNA-binding</keyword>
<dbReference type="Gene3D" id="1.10.260.40">
    <property type="entry name" value="lambda repressor-like DNA-binding domains"/>
    <property type="match status" value="1"/>
</dbReference>
<dbReference type="CDD" id="cd00093">
    <property type="entry name" value="HTH_XRE"/>
    <property type="match status" value="1"/>
</dbReference>
<sequence>MKLKALTAGQINSIIEDLHLSQNQAAELLSVSPETLTNLKTGKLFEFSLDALLGFMIKLGLDVEIIFTPTSDDQRPSYFVTVENKKTKVAT</sequence>
<dbReference type="InterPro" id="IPR001387">
    <property type="entry name" value="Cro/C1-type_HTH"/>
</dbReference>
<dbReference type="AlphaFoldDB" id="A0A1M6TR71"/>
<dbReference type="Pfam" id="PF13744">
    <property type="entry name" value="HTH_37"/>
    <property type="match status" value="1"/>
</dbReference>